<dbReference type="GO" id="GO:0000281">
    <property type="term" value="P:mitotic cytokinesis"/>
    <property type="evidence" value="ECO:0007669"/>
    <property type="project" value="TreeGrafter"/>
</dbReference>
<dbReference type="GO" id="GO:0005813">
    <property type="term" value="C:centrosome"/>
    <property type="evidence" value="ECO:0007669"/>
    <property type="project" value="TreeGrafter"/>
</dbReference>
<dbReference type="GO" id="GO:0005737">
    <property type="term" value="C:cytoplasm"/>
    <property type="evidence" value="ECO:0007669"/>
    <property type="project" value="TreeGrafter"/>
</dbReference>
<reference evidence="2 3" key="1">
    <citation type="submission" date="2018-11" db="EMBL/GenBank/DDBJ databases">
        <authorList>
            <consortium name="Pathogen Informatics"/>
        </authorList>
    </citation>
    <scope>NUCLEOTIDE SEQUENCE [LARGE SCALE GENOMIC DNA]</scope>
</reference>
<dbReference type="PANTHER" id="PTHR13041:SF3">
    <property type="entry name" value="PROTEIN JTB"/>
    <property type="match status" value="1"/>
</dbReference>
<keyword evidence="1" id="KW-0812">Transmembrane</keyword>
<dbReference type="Pfam" id="PF05439">
    <property type="entry name" value="JTB"/>
    <property type="match status" value="1"/>
</dbReference>
<dbReference type="InterPro" id="IPR008657">
    <property type="entry name" value="JTB"/>
</dbReference>
<feature type="transmembrane region" description="Helical" evidence="1">
    <location>
        <begin position="126"/>
        <end position="144"/>
    </location>
</feature>
<dbReference type="GO" id="GO:0016020">
    <property type="term" value="C:membrane"/>
    <property type="evidence" value="ECO:0007669"/>
    <property type="project" value="InterPro"/>
</dbReference>
<keyword evidence="3" id="KW-1185">Reference proteome</keyword>
<keyword evidence="1" id="KW-0472">Membrane</keyword>
<protein>
    <submittedName>
        <fullName evidence="2">Uncharacterized protein</fullName>
    </submittedName>
</protein>
<dbReference type="Proteomes" id="UP000281553">
    <property type="component" value="Unassembled WGS sequence"/>
</dbReference>
<keyword evidence="1" id="KW-1133">Transmembrane helix</keyword>
<dbReference type="PANTHER" id="PTHR13041">
    <property type="entry name" value="JTB PROTEIN-RELATED"/>
    <property type="match status" value="1"/>
</dbReference>
<gene>
    <name evidence="2" type="ORF">DILT_LOCUS15437</name>
</gene>
<proteinExistence type="predicted"/>
<dbReference type="AlphaFoldDB" id="A0A3P7N5F6"/>
<dbReference type="EMBL" id="UYRU01079160">
    <property type="protein sequence ID" value="VDN29857.1"/>
    <property type="molecule type" value="Genomic_DNA"/>
</dbReference>
<organism evidence="2 3">
    <name type="scientific">Dibothriocephalus latus</name>
    <name type="common">Fish tapeworm</name>
    <name type="synonym">Diphyllobothrium latum</name>
    <dbReference type="NCBI Taxonomy" id="60516"/>
    <lineage>
        <taxon>Eukaryota</taxon>
        <taxon>Metazoa</taxon>
        <taxon>Spiralia</taxon>
        <taxon>Lophotrochozoa</taxon>
        <taxon>Platyhelminthes</taxon>
        <taxon>Cestoda</taxon>
        <taxon>Eucestoda</taxon>
        <taxon>Diphyllobothriidea</taxon>
        <taxon>Diphyllobothriidae</taxon>
        <taxon>Dibothriocephalus</taxon>
    </lineage>
</organism>
<evidence type="ECO:0000313" key="3">
    <source>
        <dbReference type="Proteomes" id="UP000281553"/>
    </source>
</evidence>
<sequence length="165" mass="18219">MNLVNRACRHNSAQSDLLVAGVSGIKVPPNTRPVPRLSTIVFLLEDSISTALRKQKARTPLNIPCAPNQAHEFLTGCVACEQSNADPSCKPTGYNARVKCEGAASSSLISCNPAEFSDRALERRHFLTFECFMAVIGSIAYFLIRRQQRLLDKQLMDRINKQIAS</sequence>
<evidence type="ECO:0000256" key="1">
    <source>
        <dbReference type="SAM" id="Phobius"/>
    </source>
</evidence>
<accession>A0A3P7N5F6</accession>
<evidence type="ECO:0000313" key="2">
    <source>
        <dbReference type="EMBL" id="VDN29857.1"/>
    </source>
</evidence>
<name>A0A3P7N5F6_DIBLA</name>
<dbReference type="OrthoDB" id="5971907at2759"/>
<dbReference type="GO" id="GO:0030496">
    <property type="term" value="C:midbody"/>
    <property type="evidence" value="ECO:0007669"/>
    <property type="project" value="TreeGrafter"/>
</dbReference>
<dbReference type="GO" id="GO:0005819">
    <property type="term" value="C:spindle"/>
    <property type="evidence" value="ECO:0007669"/>
    <property type="project" value="TreeGrafter"/>
</dbReference>